<keyword evidence="1" id="KW-0805">Transcription regulation</keyword>
<dbReference type="CDD" id="cd06170">
    <property type="entry name" value="LuxR_C_like"/>
    <property type="match status" value="1"/>
</dbReference>
<dbReference type="Gene3D" id="3.40.50.2300">
    <property type="match status" value="1"/>
</dbReference>
<dbReference type="SMART" id="SM00421">
    <property type="entry name" value="HTH_LUXR"/>
    <property type="match status" value="1"/>
</dbReference>
<keyword evidence="4" id="KW-0597">Phosphoprotein</keyword>
<dbReference type="InterPro" id="IPR016032">
    <property type="entry name" value="Sig_transdc_resp-reg_C-effctor"/>
</dbReference>
<dbReference type="PANTHER" id="PTHR44688:SF16">
    <property type="entry name" value="DNA-BINDING TRANSCRIPTIONAL ACTIVATOR DEVR_DOSR"/>
    <property type="match status" value="1"/>
</dbReference>
<dbReference type="SUPFAM" id="SSF46894">
    <property type="entry name" value="C-terminal effector domain of the bipartite response regulators"/>
    <property type="match status" value="1"/>
</dbReference>
<accession>A0ABN5B8E0</accession>
<evidence type="ECO:0000256" key="2">
    <source>
        <dbReference type="ARBA" id="ARBA00023125"/>
    </source>
</evidence>
<organism evidence="7 8">
    <name type="scientific">Blastomonas fulva</name>
    <dbReference type="NCBI Taxonomy" id="1550728"/>
    <lineage>
        <taxon>Bacteria</taxon>
        <taxon>Pseudomonadati</taxon>
        <taxon>Pseudomonadota</taxon>
        <taxon>Alphaproteobacteria</taxon>
        <taxon>Sphingomonadales</taxon>
        <taxon>Sphingomonadaceae</taxon>
        <taxon>Blastomonas</taxon>
    </lineage>
</organism>
<evidence type="ECO:0000256" key="3">
    <source>
        <dbReference type="ARBA" id="ARBA00023163"/>
    </source>
</evidence>
<feature type="modified residue" description="4-aspartylphosphate" evidence="4">
    <location>
        <position position="90"/>
    </location>
</feature>
<gene>
    <name evidence="7" type="ORF">B5J99_18650</name>
</gene>
<dbReference type="InterPro" id="IPR001789">
    <property type="entry name" value="Sig_transdc_resp-reg_receiver"/>
</dbReference>
<keyword evidence="3" id="KW-0804">Transcription</keyword>
<keyword evidence="8" id="KW-1185">Reference proteome</keyword>
<feature type="domain" description="Response regulatory" evidence="6">
    <location>
        <begin position="42"/>
        <end position="154"/>
    </location>
</feature>
<name>A0ABN5B8E0_9SPHN</name>
<dbReference type="Proteomes" id="UP000258016">
    <property type="component" value="Chromosome"/>
</dbReference>
<protein>
    <recommendedName>
        <fullName evidence="9">DNA-binding response regulator</fullName>
    </recommendedName>
</protein>
<evidence type="ECO:0000256" key="1">
    <source>
        <dbReference type="ARBA" id="ARBA00023015"/>
    </source>
</evidence>
<evidence type="ECO:0000313" key="8">
    <source>
        <dbReference type="Proteomes" id="UP000258016"/>
    </source>
</evidence>
<evidence type="ECO:0000256" key="4">
    <source>
        <dbReference type="PROSITE-ProRule" id="PRU00169"/>
    </source>
</evidence>
<reference evidence="7 8" key="1">
    <citation type="submission" date="2017-03" db="EMBL/GenBank/DDBJ databases">
        <title>Complete genome sequence of Blastomonas fulva degrading microcsystin LR.</title>
        <authorList>
            <person name="Lee H.-g."/>
            <person name="Jin L."/>
            <person name="oh H.-M."/>
        </authorList>
    </citation>
    <scope>NUCLEOTIDE SEQUENCE [LARGE SCALE GENOMIC DNA]</scope>
    <source>
        <strain evidence="7 8">T2</strain>
    </source>
</reference>
<proteinExistence type="predicted"/>
<dbReference type="PROSITE" id="PS50110">
    <property type="entry name" value="RESPONSE_REGULATORY"/>
    <property type="match status" value="1"/>
</dbReference>
<dbReference type="PRINTS" id="PR00038">
    <property type="entry name" value="HTHLUXR"/>
</dbReference>
<dbReference type="PANTHER" id="PTHR44688">
    <property type="entry name" value="DNA-BINDING TRANSCRIPTIONAL ACTIVATOR DEVR_DOSR"/>
    <property type="match status" value="1"/>
</dbReference>
<dbReference type="Pfam" id="PF00196">
    <property type="entry name" value="GerE"/>
    <property type="match status" value="1"/>
</dbReference>
<feature type="domain" description="HTH luxR-type" evidence="5">
    <location>
        <begin position="170"/>
        <end position="235"/>
    </location>
</feature>
<dbReference type="InterPro" id="IPR000792">
    <property type="entry name" value="Tscrpt_reg_LuxR_C"/>
</dbReference>
<dbReference type="Pfam" id="PF00072">
    <property type="entry name" value="Response_reg"/>
    <property type="match status" value="1"/>
</dbReference>
<dbReference type="EMBL" id="CP020083">
    <property type="protein sequence ID" value="ASR53227.1"/>
    <property type="molecule type" value="Genomic_DNA"/>
</dbReference>
<dbReference type="SUPFAM" id="SSF52172">
    <property type="entry name" value="CheY-like"/>
    <property type="match status" value="1"/>
</dbReference>
<dbReference type="PROSITE" id="PS50043">
    <property type="entry name" value="HTH_LUXR_2"/>
    <property type="match status" value="1"/>
</dbReference>
<keyword evidence="2" id="KW-0238">DNA-binding</keyword>
<dbReference type="Gene3D" id="1.10.10.10">
    <property type="entry name" value="Winged helix-like DNA-binding domain superfamily/Winged helix DNA-binding domain"/>
    <property type="match status" value="1"/>
</dbReference>
<sequence>MILSSPQQFRRQPLRPVAGTMEAKMQFDKSMRAMSPHNQGLPVYVVEDDPLMRDEVAGLLAEMTYTVRTFESADRFLEAEASPYGVLVVDLRLKGMSGLMLQRQLAGRPQLEIIFISGVADVTDSVMAMKAGAHEFLVKPFRPQALLDAVASAFQKLEDDRLSGVEIERVCRAYTTLTETERQIAALLVHGLRNKQIAYLADKAENTVKVHRSRIMQKMGVTSVVELSQHLKLIESAQSFVPPTGFGDLP</sequence>
<dbReference type="SMART" id="SM00448">
    <property type="entry name" value="REC"/>
    <property type="match status" value="1"/>
</dbReference>
<evidence type="ECO:0008006" key="9">
    <source>
        <dbReference type="Google" id="ProtNLM"/>
    </source>
</evidence>
<dbReference type="InterPro" id="IPR011006">
    <property type="entry name" value="CheY-like_superfamily"/>
</dbReference>
<evidence type="ECO:0000259" key="5">
    <source>
        <dbReference type="PROSITE" id="PS50043"/>
    </source>
</evidence>
<dbReference type="InterPro" id="IPR036388">
    <property type="entry name" value="WH-like_DNA-bd_sf"/>
</dbReference>
<evidence type="ECO:0000313" key="7">
    <source>
        <dbReference type="EMBL" id="ASR53227.1"/>
    </source>
</evidence>
<evidence type="ECO:0000259" key="6">
    <source>
        <dbReference type="PROSITE" id="PS50110"/>
    </source>
</evidence>